<dbReference type="Proteomes" id="UP001497516">
    <property type="component" value="Chromosome 1"/>
</dbReference>
<gene>
    <name evidence="1" type="ORF">LTRI10_LOCUS2460</name>
</gene>
<evidence type="ECO:0000313" key="1">
    <source>
        <dbReference type="EMBL" id="CAL1354662.1"/>
    </source>
</evidence>
<accession>A0AAV2CFA5</accession>
<dbReference type="AlphaFoldDB" id="A0AAV2CFA5"/>
<name>A0AAV2CFA5_9ROSI</name>
<dbReference type="EMBL" id="OZ034813">
    <property type="protein sequence ID" value="CAL1354662.1"/>
    <property type="molecule type" value="Genomic_DNA"/>
</dbReference>
<evidence type="ECO:0008006" key="3">
    <source>
        <dbReference type="Google" id="ProtNLM"/>
    </source>
</evidence>
<reference evidence="1 2" key="1">
    <citation type="submission" date="2024-04" db="EMBL/GenBank/DDBJ databases">
        <authorList>
            <person name="Fracassetti M."/>
        </authorList>
    </citation>
    <scope>NUCLEOTIDE SEQUENCE [LARGE SCALE GENOMIC DNA]</scope>
</reference>
<organism evidence="1 2">
    <name type="scientific">Linum trigynum</name>
    <dbReference type="NCBI Taxonomy" id="586398"/>
    <lineage>
        <taxon>Eukaryota</taxon>
        <taxon>Viridiplantae</taxon>
        <taxon>Streptophyta</taxon>
        <taxon>Embryophyta</taxon>
        <taxon>Tracheophyta</taxon>
        <taxon>Spermatophyta</taxon>
        <taxon>Magnoliopsida</taxon>
        <taxon>eudicotyledons</taxon>
        <taxon>Gunneridae</taxon>
        <taxon>Pentapetalae</taxon>
        <taxon>rosids</taxon>
        <taxon>fabids</taxon>
        <taxon>Malpighiales</taxon>
        <taxon>Linaceae</taxon>
        <taxon>Linum</taxon>
    </lineage>
</organism>
<proteinExistence type="predicted"/>
<sequence>MSRLQAGDDIAGEQGMQDPPRGPHLYRISVARFVILVLMLWTTKDLECDLIVEVGCVLPLCHRHVRWVEPHGLGKGIIGQHSSLTSQHELHIWPTLLAGRDYVGEHGVELHAEFVVNELANREQQAPLGVTDDP</sequence>
<keyword evidence="2" id="KW-1185">Reference proteome</keyword>
<protein>
    <recommendedName>
        <fullName evidence="3">Secreted protein</fullName>
    </recommendedName>
</protein>
<evidence type="ECO:0000313" key="2">
    <source>
        <dbReference type="Proteomes" id="UP001497516"/>
    </source>
</evidence>